<dbReference type="GO" id="GO:0016020">
    <property type="term" value="C:membrane"/>
    <property type="evidence" value="ECO:0007669"/>
    <property type="project" value="TreeGrafter"/>
</dbReference>
<feature type="active site" description="Nucleophile" evidence="4">
    <location>
        <position position="51"/>
    </location>
</feature>
<keyword evidence="7" id="KW-1185">Reference proteome</keyword>
<keyword evidence="2 4" id="KW-0442">Lipid degradation</keyword>
<organism evidence="6 7">
    <name type="scientific">Verticillium nonalfalfae</name>
    <dbReference type="NCBI Taxonomy" id="1051616"/>
    <lineage>
        <taxon>Eukaryota</taxon>
        <taxon>Fungi</taxon>
        <taxon>Dikarya</taxon>
        <taxon>Ascomycota</taxon>
        <taxon>Pezizomycotina</taxon>
        <taxon>Sordariomycetes</taxon>
        <taxon>Hypocreomycetidae</taxon>
        <taxon>Glomerellales</taxon>
        <taxon>Plectosphaerellaceae</taxon>
        <taxon>Verticillium</taxon>
    </lineage>
</organism>
<sequence>MPANDIRLLALDGGGVRGLSSLMVLRSLMATIDPDHPPRPCDYFDMIGGTSTGGLIAIMLGRLRMSVDECIAAYTALSDEVFEKKNHRIRLNGQLQGRFDSVALERAVKKILARTNHHENVLLKDTSDSCRVFVCATSKETADTVCLTSYRSPRSTHLLDCTTVWEACRATSAATTFFDPVAIGPFGEQFVDGAFGANNPVAALWNQARDVWGDRLRGNLRCLVSIGTGLPALRPVRDDALGIWATLKVLATETEKTAERFRRDKAYLDDEGRYFRFNVVRGLEDIGLEESKKKAEIAAATGRYVASQDVLKHMRACARSISRRQF</sequence>
<dbReference type="PROSITE" id="PS51635">
    <property type="entry name" value="PNPLA"/>
    <property type="match status" value="1"/>
</dbReference>
<proteinExistence type="predicted"/>
<dbReference type="GeneID" id="39606319"/>
<evidence type="ECO:0000256" key="4">
    <source>
        <dbReference type="PROSITE-ProRule" id="PRU01161"/>
    </source>
</evidence>
<dbReference type="GO" id="GO:0016042">
    <property type="term" value="P:lipid catabolic process"/>
    <property type="evidence" value="ECO:0007669"/>
    <property type="project" value="UniProtKB-UniRule"/>
</dbReference>
<feature type="domain" description="PNPLA" evidence="5">
    <location>
        <begin position="9"/>
        <end position="205"/>
    </location>
</feature>
<accession>A0A3M9XXF6</accession>
<dbReference type="EMBL" id="RBVV01000166">
    <property type="protein sequence ID" value="RNJ52933.1"/>
    <property type="molecule type" value="Genomic_DNA"/>
</dbReference>
<dbReference type="STRING" id="1051616.A0A3M9XXF6"/>
<evidence type="ECO:0000259" key="5">
    <source>
        <dbReference type="PROSITE" id="PS51635"/>
    </source>
</evidence>
<keyword evidence="1 4" id="KW-0378">Hydrolase</keyword>
<feature type="short sequence motif" description="GXSXG" evidence="4">
    <location>
        <begin position="49"/>
        <end position="53"/>
    </location>
</feature>
<feature type="active site" description="Proton acceptor" evidence="4">
    <location>
        <position position="192"/>
    </location>
</feature>
<protein>
    <recommendedName>
        <fullName evidence="5">PNPLA domain-containing protein</fullName>
    </recommendedName>
</protein>
<feature type="short sequence motif" description="DGA/G" evidence="4">
    <location>
        <begin position="192"/>
        <end position="194"/>
    </location>
</feature>
<dbReference type="GO" id="GO:0047499">
    <property type="term" value="F:calcium-independent phospholipase A2 activity"/>
    <property type="evidence" value="ECO:0007669"/>
    <property type="project" value="TreeGrafter"/>
</dbReference>
<name>A0A3M9XXF6_9PEZI</name>
<dbReference type="AlphaFoldDB" id="A0A3M9XXF6"/>
<dbReference type="GO" id="GO:0046486">
    <property type="term" value="P:glycerolipid metabolic process"/>
    <property type="evidence" value="ECO:0007669"/>
    <property type="project" value="UniProtKB-ARBA"/>
</dbReference>
<keyword evidence="3 4" id="KW-0443">Lipid metabolism</keyword>
<evidence type="ECO:0000313" key="7">
    <source>
        <dbReference type="Proteomes" id="UP000267145"/>
    </source>
</evidence>
<gene>
    <name evidence="6" type="ORF">D7B24_002630</name>
</gene>
<reference evidence="6 7" key="1">
    <citation type="submission" date="2018-10" db="EMBL/GenBank/DDBJ databases">
        <title>Genome sequence of Verticillium nonalfalfae VnAa140.</title>
        <authorList>
            <person name="Stajich J.E."/>
            <person name="Kasson M.T."/>
        </authorList>
    </citation>
    <scope>NUCLEOTIDE SEQUENCE [LARGE SCALE GENOMIC DNA]</scope>
    <source>
        <strain evidence="6 7">VnAa140</strain>
    </source>
</reference>
<dbReference type="Gene3D" id="3.40.1090.10">
    <property type="entry name" value="Cytosolic phospholipase A2 catalytic domain"/>
    <property type="match status" value="1"/>
</dbReference>
<evidence type="ECO:0000256" key="1">
    <source>
        <dbReference type="ARBA" id="ARBA00022801"/>
    </source>
</evidence>
<dbReference type="GO" id="GO:0019369">
    <property type="term" value="P:arachidonate metabolic process"/>
    <property type="evidence" value="ECO:0007669"/>
    <property type="project" value="TreeGrafter"/>
</dbReference>
<dbReference type="Proteomes" id="UP000267145">
    <property type="component" value="Unassembled WGS sequence"/>
</dbReference>
<dbReference type="PANTHER" id="PTHR24185">
    <property type="entry name" value="CALCIUM-INDEPENDENT PHOSPHOLIPASE A2-GAMMA"/>
    <property type="match status" value="1"/>
</dbReference>
<dbReference type="Pfam" id="PF01734">
    <property type="entry name" value="Patatin"/>
    <property type="match status" value="1"/>
</dbReference>
<dbReference type="CDD" id="cd07216">
    <property type="entry name" value="Pat17_PNPLA8_PNPLA9_like3"/>
    <property type="match status" value="1"/>
</dbReference>
<dbReference type="InterPro" id="IPR016035">
    <property type="entry name" value="Acyl_Trfase/lysoPLipase"/>
</dbReference>
<comment type="caution">
    <text evidence="6">The sequence shown here is derived from an EMBL/GenBank/DDBJ whole genome shotgun (WGS) entry which is preliminary data.</text>
</comment>
<dbReference type="SUPFAM" id="SSF52151">
    <property type="entry name" value="FabD/lysophospholipase-like"/>
    <property type="match status" value="1"/>
</dbReference>
<feature type="short sequence motif" description="GXGXXG" evidence="4">
    <location>
        <begin position="13"/>
        <end position="18"/>
    </location>
</feature>
<evidence type="ECO:0000313" key="6">
    <source>
        <dbReference type="EMBL" id="RNJ52933.1"/>
    </source>
</evidence>
<dbReference type="InterPro" id="IPR002641">
    <property type="entry name" value="PNPLA_dom"/>
</dbReference>
<dbReference type="PANTHER" id="PTHR24185:SF1">
    <property type="entry name" value="CALCIUM-INDEPENDENT PHOSPHOLIPASE A2-GAMMA"/>
    <property type="match status" value="1"/>
</dbReference>
<evidence type="ECO:0000256" key="3">
    <source>
        <dbReference type="ARBA" id="ARBA00023098"/>
    </source>
</evidence>
<dbReference type="RefSeq" id="XP_028491091.1">
    <property type="nucleotide sequence ID" value="XM_028636832.1"/>
</dbReference>
<evidence type="ECO:0000256" key="2">
    <source>
        <dbReference type="ARBA" id="ARBA00022963"/>
    </source>
</evidence>